<dbReference type="InterPro" id="IPR020904">
    <property type="entry name" value="Sc_DH/Rdtase_CS"/>
</dbReference>
<organism evidence="3 4">
    <name type="scientific">Frondihabitans peucedani</name>
    <dbReference type="NCBI Taxonomy" id="598626"/>
    <lineage>
        <taxon>Bacteria</taxon>
        <taxon>Bacillati</taxon>
        <taxon>Actinomycetota</taxon>
        <taxon>Actinomycetes</taxon>
        <taxon>Micrococcales</taxon>
        <taxon>Microbacteriaceae</taxon>
        <taxon>Frondihabitans</taxon>
    </lineage>
</organism>
<gene>
    <name evidence="3" type="ORF">GCM10022256_22270</name>
</gene>
<dbReference type="Pfam" id="PF13561">
    <property type="entry name" value="adh_short_C2"/>
    <property type="match status" value="1"/>
</dbReference>
<accession>A0ABP8E2Y7</accession>
<evidence type="ECO:0000256" key="2">
    <source>
        <dbReference type="ARBA" id="ARBA00023002"/>
    </source>
</evidence>
<dbReference type="PANTHER" id="PTHR24321:SF8">
    <property type="entry name" value="ESTRADIOL 17-BETA-DEHYDROGENASE 8-RELATED"/>
    <property type="match status" value="1"/>
</dbReference>
<proteinExistence type="inferred from homology"/>
<dbReference type="InterPro" id="IPR002347">
    <property type="entry name" value="SDR_fam"/>
</dbReference>
<evidence type="ECO:0000313" key="4">
    <source>
        <dbReference type="Proteomes" id="UP001501594"/>
    </source>
</evidence>
<comment type="similarity">
    <text evidence="1">Belongs to the short-chain dehydrogenases/reductases (SDR) family.</text>
</comment>
<comment type="caution">
    <text evidence="3">The sequence shown here is derived from an EMBL/GenBank/DDBJ whole genome shotgun (WGS) entry which is preliminary data.</text>
</comment>
<dbReference type="PRINTS" id="PR00081">
    <property type="entry name" value="GDHRDH"/>
</dbReference>
<dbReference type="PANTHER" id="PTHR24321">
    <property type="entry name" value="DEHYDROGENASES, SHORT CHAIN"/>
    <property type="match status" value="1"/>
</dbReference>
<evidence type="ECO:0000256" key="1">
    <source>
        <dbReference type="ARBA" id="ARBA00006484"/>
    </source>
</evidence>
<sequence>MTAESAREVFEVNTIGSMMVVKHAAKLMNRQRSGSIVLVSSESAHTGIPGSSHYTASKAALEGFMRSAMWEYGPRGIRINTVAPGTTETDMIAPLTSENRAKMLAATPLGRFAEPEEIADVIYWTAHSTFLTGAVIPVTGGEGFGA</sequence>
<dbReference type="Proteomes" id="UP001501594">
    <property type="component" value="Unassembled WGS sequence"/>
</dbReference>
<reference evidence="4" key="1">
    <citation type="journal article" date="2019" name="Int. J. Syst. Evol. Microbiol.">
        <title>The Global Catalogue of Microorganisms (GCM) 10K type strain sequencing project: providing services to taxonomists for standard genome sequencing and annotation.</title>
        <authorList>
            <consortium name="The Broad Institute Genomics Platform"/>
            <consortium name="The Broad Institute Genome Sequencing Center for Infectious Disease"/>
            <person name="Wu L."/>
            <person name="Ma J."/>
        </authorList>
    </citation>
    <scope>NUCLEOTIDE SEQUENCE [LARGE SCALE GENOMIC DNA]</scope>
    <source>
        <strain evidence="4">JCM 17442</strain>
    </source>
</reference>
<dbReference type="InterPro" id="IPR036291">
    <property type="entry name" value="NAD(P)-bd_dom_sf"/>
</dbReference>
<protein>
    <submittedName>
        <fullName evidence="3">Uncharacterized protein</fullName>
    </submittedName>
</protein>
<dbReference type="SUPFAM" id="SSF51735">
    <property type="entry name" value="NAD(P)-binding Rossmann-fold domains"/>
    <property type="match status" value="1"/>
</dbReference>
<dbReference type="Gene3D" id="3.40.50.720">
    <property type="entry name" value="NAD(P)-binding Rossmann-like Domain"/>
    <property type="match status" value="1"/>
</dbReference>
<dbReference type="CDD" id="cd05233">
    <property type="entry name" value="SDR_c"/>
    <property type="match status" value="1"/>
</dbReference>
<evidence type="ECO:0000313" key="3">
    <source>
        <dbReference type="EMBL" id="GAA4266615.1"/>
    </source>
</evidence>
<keyword evidence="4" id="KW-1185">Reference proteome</keyword>
<dbReference type="PROSITE" id="PS00061">
    <property type="entry name" value="ADH_SHORT"/>
    <property type="match status" value="1"/>
</dbReference>
<name>A0ABP8E2Y7_9MICO</name>
<keyword evidence="2" id="KW-0560">Oxidoreductase</keyword>
<dbReference type="EMBL" id="BAABAU010000002">
    <property type="protein sequence ID" value="GAA4266615.1"/>
    <property type="molecule type" value="Genomic_DNA"/>
</dbReference>